<evidence type="ECO:0000256" key="2">
    <source>
        <dbReference type="ARBA" id="ARBA00022448"/>
    </source>
</evidence>
<accession>A0A0G3HEF4</accession>
<dbReference type="PATRIC" id="fig|1072256.5.peg.1653"/>
<gene>
    <name evidence="9" type="ORF">CUTER_08370</name>
</gene>
<feature type="transmembrane region" description="Helical" evidence="7">
    <location>
        <begin position="315"/>
        <end position="334"/>
    </location>
</feature>
<dbReference type="Pfam" id="PF07690">
    <property type="entry name" value="MFS_1"/>
    <property type="match status" value="1"/>
</dbReference>
<keyword evidence="10" id="KW-1185">Reference proteome</keyword>
<evidence type="ECO:0000313" key="9">
    <source>
        <dbReference type="EMBL" id="AKK11659.1"/>
    </source>
</evidence>
<keyword evidence="6 7" id="KW-0472">Membrane</keyword>
<dbReference type="AlphaFoldDB" id="A0A0G3HEF4"/>
<protein>
    <submittedName>
        <fullName evidence="9">Arabinose efflux permease family protein</fullName>
    </submittedName>
</protein>
<feature type="transmembrane region" description="Helical" evidence="7">
    <location>
        <begin position="191"/>
        <end position="210"/>
    </location>
</feature>
<evidence type="ECO:0000256" key="3">
    <source>
        <dbReference type="ARBA" id="ARBA00022475"/>
    </source>
</evidence>
<dbReference type="RefSeq" id="WP_082121322.1">
    <property type="nucleotide sequence ID" value="NZ_CP011546.1"/>
</dbReference>
<keyword evidence="4 7" id="KW-0812">Transmembrane</keyword>
<feature type="domain" description="Major facilitator superfamily (MFS) profile" evidence="8">
    <location>
        <begin position="17"/>
        <end position="433"/>
    </location>
</feature>
<name>A0A0G3HEF4_9CORY</name>
<keyword evidence="3" id="KW-1003">Cell membrane</keyword>
<organism evidence="9 10">
    <name type="scientific">Corynebacterium uterequi</name>
    <dbReference type="NCBI Taxonomy" id="1072256"/>
    <lineage>
        <taxon>Bacteria</taxon>
        <taxon>Bacillati</taxon>
        <taxon>Actinomycetota</taxon>
        <taxon>Actinomycetes</taxon>
        <taxon>Mycobacteriales</taxon>
        <taxon>Corynebacteriaceae</taxon>
        <taxon>Corynebacterium</taxon>
    </lineage>
</organism>
<keyword evidence="2" id="KW-0813">Transport</keyword>
<reference evidence="9 10" key="1">
    <citation type="journal article" date="2015" name="Genome Announc.">
        <title>Virulence Factor Genes Detected in the Complete Genome Sequence of Corynebacterium uterequi DSM 45634, Isolated from the Uterus of a Maiden Mare.</title>
        <authorList>
            <person name="Ruckert C."/>
            <person name="Kriete M."/>
            <person name="Jaenicke S."/>
            <person name="Winkler A."/>
            <person name="Tauch A."/>
        </authorList>
    </citation>
    <scope>NUCLEOTIDE SEQUENCE [LARGE SCALE GENOMIC DNA]</scope>
    <source>
        <strain evidence="9 10">DSM 45634</strain>
    </source>
</reference>
<feature type="transmembrane region" description="Helical" evidence="7">
    <location>
        <begin position="340"/>
        <end position="359"/>
    </location>
</feature>
<dbReference type="Gene3D" id="1.20.1250.20">
    <property type="entry name" value="MFS general substrate transporter like domains"/>
    <property type="match status" value="2"/>
</dbReference>
<comment type="subcellular location">
    <subcellularLocation>
        <location evidence="1">Cell membrane</location>
        <topology evidence="1">Multi-pass membrane protein</topology>
    </subcellularLocation>
</comment>
<dbReference type="GO" id="GO:0022857">
    <property type="term" value="F:transmembrane transporter activity"/>
    <property type="evidence" value="ECO:0007669"/>
    <property type="project" value="InterPro"/>
</dbReference>
<dbReference type="STRING" id="1072256.CUTER_08370"/>
<evidence type="ECO:0000256" key="7">
    <source>
        <dbReference type="SAM" id="Phobius"/>
    </source>
</evidence>
<keyword evidence="5 7" id="KW-1133">Transmembrane helix</keyword>
<dbReference type="Proteomes" id="UP000035548">
    <property type="component" value="Chromosome"/>
</dbReference>
<feature type="transmembrane region" description="Helical" evidence="7">
    <location>
        <begin position="55"/>
        <end position="78"/>
    </location>
</feature>
<dbReference type="PROSITE" id="PS50850">
    <property type="entry name" value="MFS"/>
    <property type="match status" value="1"/>
</dbReference>
<feature type="transmembrane region" description="Helical" evidence="7">
    <location>
        <begin position="167"/>
        <end position="185"/>
    </location>
</feature>
<dbReference type="EMBL" id="CP011546">
    <property type="protein sequence ID" value="AKK11659.1"/>
    <property type="molecule type" value="Genomic_DNA"/>
</dbReference>
<proteinExistence type="predicted"/>
<dbReference type="PROSITE" id="PS00217">
    <property type="entry name" value="SUGAR_TRANSPORT_2"/>
    <property type="match status" value="1"/>
</dbReference>
<evidence type="ECO:0000256" key="4">
    <source>
        <dbReference type="ARBA" id="ARBA00022692"/>
    </source>
</evidence>
<evidence type="ECO:0000313" key="10">
    <source>
        <dbReference type="Proteomes" id="UP000035548"/>
    </source>
</evidence>
<evidence type="ECO:0000256" key="5">
    <source>
        <dbReference type="ARBA" id="ARBA00022989"/>
    </source>
</evidence>
<feature type="transmembrane region" description="Helical" evidence="7">
    <location>
        <begin position="409"/>
        <end position="428"/>
    </location>
</feature>
<feature type="transmembrane region" description="Helical" evidence="7">
    <location>
        <begin position="285"/>
        <end position="308"/>
    </location>
</feature>
<feature type="transmembrane region" description="Helical" evidence="7">
    <location>
        <begin position="380"/>
        <end position="403"/>
    </location>
</feature>
<dbReference type="InterPro" id="IPR036259">
    <property type="entry name" value="MFS_trans_sf"/>
</dbReference>
<dbReference type="CDD" id="cd17369">
    <property type="entry name" value="MFS_ShiA_like"/>
    <property type="match status" value="1"/>
</dbReference>
<dbReference type="InterPro" id="IPR005829">
    <property type="entry name" value="Sugar_transporter_CS"/>
</dbReference>
<dbReference type="PANTHER" id="PTHR43045:SF1">
    <property type="entry name" value="SHIKIMATE TRANSPORTER"/>
    <property type="match status" value="1"/>
</dbReference>
<evidence type="ECO:0000256" key="1">
    <source>
        <dbReference type="ARBA" id="ARBA00004651"/>
    </source>
</evidence>
<dbReference type="GO" id="GO:0005886">
    <property type="term" value="C:plasma membrane"/>
    <property type="evidence" value="ECO:0007669"/>
    <property type="project" value="UniProtKB-SubCell"/>
</dbReference>
<feature type="transmembrane region" description="Helical" evidence="7">
    <location>
        <begin position="90"/>
        <end position="109"/>
    </location>
</feature>
<dbReference type="OrthoDB" id="8953821at2"/>
<reference evidence="10" key="2">
    <citation type="submission" date="2015-05" db="EMBL/GenBank/DDBJ databases">
        <title>Complete genome sequence of Corynebacterium uterequi DSM 45634, isolated from the uterus of a maiden mare.</title>
        <authorList>
            <person name="Ruckert C."/>
            <person name="Albersmeier A."/>
            <person name="Winkler A."/>
            <person name="Tauch A."/>
        </authorList>
    </citation>
    <scope>NUCLEOTIDE SEQUENCE [LARGE SCALE GENOMIC DNA]</scope>
    <source>
        <strain evidence="10">DSM 45634</strain>
    </source>
</reference>
<feature type="transmembrane region" description="Helical" evidence="7">
    <location>
        <begin position="121"/>
        <end position="146"/>
    </location>
</feature>
<dbReference type="InterPro" id="IPR011701">
    <property type="entry name" value="MFS"/>
</dbReference>
<dbReference type="InterPro" id="IPR020846">
    <property type="entry name" value="MFS_dom"/>
</dbReference>
<dbReference type="KEGG" id="cut:CUTER_08370"/>
<dbReference type="PANTHER" id="PTHR43045">
    <property type="entry name" value="SHIKIMATE TRANSPORTER"/>
    <property type="match status" value="1"/>
</dbReference>
<evidence type="ECO:0000259" key="8">
    <source>
        <dbReference type="PROSITE" id="PS50850"/>
    </source>
</evidence>
<evidence type="ECO:0000256" key="6">
    <source>
        <dbReference type="ARBA" id="ARBA00023136"/>
    </source>
</evidence>
<dbReference type="PROSITE" id="PS00216">
    <property type="entry name" value="SUGAR_TRANSPORT_1"/>
    <property type="match status" value="1"/>
</dbReference>
<dbReference type="SUPFAM" id="SSF103473">
    <property type="entry name" value="MFS general substrate transporter"/>
    <property type="match status" value="1"/>
</dbReference>
<feature type="transmembrane region" description="Helical" evidence="7">
    <location>
        <begin position="243"/>
        <end position="265"/>
    </location>
</feature>
<sequence>MTHSPSSTKYRAEQRRVIAGTTIGTAIEWYDFFLYAQVAGIVFNTIMFSEDMPAGVRTIIAFLTVGISFLFRPLGAFLAGHFADRLGRRVVLMITLMTMGLATTLIGLLPTYETIGIGAPILLLALRIIQGISAGGEWGSAVLLAVEHAPAHRRGLFGAGPQIGTPAGLLLASGAMTIMNLIAPGDAFVEWGWRVPFLFSFVLVLVGVFIRHGVEESPIYAEMTDRPDVVKDPRPVATLFGRYGAVLVAAAFIIAGNGAVGYMTVGGFIQAHAIQPEGLAMDRGQVLAAVTLSAFTWLMTTLATGWFSDLFGRRNVTIVGFLVQAIGVVALFPLVDTGSLRWLTVALVFLTLGLGMTYGQLSSLYAEVFPASIRGSGTSITYAVGSILGGAFAPMIAAALVNATGGTRAVTAYLLGMTFLGLIGATVLRDRTRIPLGSDYEAIQRGSHFLWQPDWRPAAAQLAAELDEKNKVLVGDRA</sequence>